<proteinExistence type="predicted"/>
<keyword evidence="2" id="KW-1185">Reference proteome</keyword>
<protein>
    <submittedName>
        <fullName evidence="1">Uncharacterized protein</fullName>
    </submittedName>
</protein>
<gene>
    <name evidence="1" type="ORF">KSS95_01600</name>
</gene>
<accession>A0ABX8MET5</accession>
<organism evidence="1 2">
    <name type="scientific">Pseudomonas muyukensis</name>
    <dbReference type="NCBI Taxonomy" id="2842357"/>
    <lineage>
        <taxon>Bacteria</taxon>
        <taxon>Pseudomonadati</taxon>
        <taxon>Pseudomonadota</taxon>
        <taxon>Gammaproteobacteria</taxon>
        <taxon>Pseudomonadales</taxon>
        <taxon>Pseudomonadaceae</taxon>
        <taxon>Pseudomonas</taxon>
    </lineage>
</organism>
<sequence>MTGCANDFPASKPAPLGWNMPGMQLGGDRGLPLHNLDGSCRKRGCDNSKLIFNPGKMEPGVNSMHRGW</sequence>
<evidence type="ECO:0000313" key="2">
    <source>
        <dbReference type="Proteomes" id="UP001047646"/>
    </source>
</evidence>
<dbReference type="Proteomes" id="UP001047646">
    <property type="component" value="Chromosome"/>
</dbReference>
<dbReference type="EMBL" id="CP077073">
    <property type="protein sequence ID" value="QXH37574.1"/>
    <property type="molecule type" value="Genomic_DNA"/>
</dbReference>
<reference evidence="1" key="1">
    <citation type="journal article" date="2021" name="Microorganisms">
        <title>The Ever-Expanding Pseudomonas Genus: Description of 43 New Species and Partition of the Pseudomonas putida Group.</title>
        <authorList>
            <person name="Girard L."/>
            <person name="Lood C."/>
            <person name="Hofte M."/>
            <person name="Vandamme P."/>
            <person name="Rokni-Zadeh H."/>
            <person name="van Noort V."/>
            <person name="Lavigne R."/>
            <person name="De Mot R."/>
        </authorList>
    </citation>
    <scope>NUCLEOTIDE SEQUENCE</scope>
    <source>
        <strain evidence="1">COW39</strain>
    </source>
</reference>
<name>A0ABX8MET5_9PSED</name>
<evidence type="ECO:0000313" key="1">
    <source>
        <dbReference type="EMBL" id="QXH37574.1"/>
    </source>
</evidence>